<accession>A0A841FV82</accession>
<sequence>MSEIPPPQILCVGETMALVTPTEPLRLADAEHFALAHGGAESNVAAHLTELGLPTAWISRLGADPLGDRVLGAIEAHGVDTRWVVRDAAPTGLYLKDPDPRGTRVYYYRRGSAASRMTAADIDAWPLDGARWLHLTGITPALSDTCAELVWALIARAREHGAGVSFDANYRPALWPVEEAGPALLDLARSADVALVGLDEAATLWGARTAEDVAELLTGPRHVVVKDGDVEAVEFTRDDTGATTVHRLPARSVDVVEPVGAGDAFAAGFLAALLNGRPPGERLALGHSLAAWTLGSTSDYRAGHGPVVREPEATGAH</sequence>
<dbReference type="GO" id="GO:0008673">
    <property type="term" value="F:2-dehydro-3-deoxygluconokinase activity"/>
    <property type="evidence" value="ECO:0007669"/>
    <property type="project" value="UniProtKB-EC"/>
</dbReference>
<evidence type="ECO:0000256" key="3">
    <source>
        <dbReference type="ARBA" id="ARBA00022777"/>
    </source>
</evidence>
<evidence type="ECO:0000313" key="6">
    <source>
        <dbReference type="Proteomes" id="UP000548476"/>
    </source>
</evidence>
<evidence type="ECO:0000256" key="1">
    <source>
        <dbReference type="ARBA" id="ARBA00010688"/>
    </source>
</evidence>
<dbReference type="RefSeq" id="WP_239122398.1">
    <property type="nucleotide sequence ID" value="NZ_BONT01000105.1"/>
</dbReference>
<dbReference type="AlphaFoldDB" id="A0A841FV82"/>
<organism evidence="5 6">
    <name type="scientific">Phytomonospora endophytica</name>
    <dbReference type="NCBI Taxonomy" id="714109"/>
    <lineage>
        <taxon>Bacteria</taxon>
        <taxon>Bacillati</taxon>
        <taxon>Actinomycetota</taxon>
        <taxon>Actinomycetes</taxon>
        <taxon>Micromonosporales</taxon>
        <taxon>Micromonosporaceae</taxon>
        <taxon>Phytomonospora</taxon>
    </lineage>
</organism>
<dbReference type="PANTHER" id="PTHR43320:SF2">
    <property type="entry name" value="2-DEHYDRO-3-DEOXYGLUCONOKINASE_2-DEHYDRO-3-DEOXYGALACTONOKINASE"/>
    <property type="match status" value="1"/>
</dbReference>
<keyword evidence="3 5" id="KW-0418">Kinase</keyword>
<name>A0A841FV82_9ACTN</name>
<evidence type="ECO:0000259" key="4">
    <source>
        <dbReference type="Pfam" id="PF00294"/>
    </source>
</evidence>
<proteinExistence type="inferred from homology"/>
<comment type="caution">
    <text evidence="5">The sequence shown here is derived from an EMBL/GenBank/DDBJ whole genome shotgun (WGS) entry which is preliminary data.</text>
</comment>
<dbReference type="EMBL" id="JACHGT010000007">
    <property type="protein sequence ID" value="MBB6035890.1"/>
    <property type="molecule type" value="Genomic_DNA"/>
</dbReference>
<feature type="domain" description="Carbohydrate kinase PfkB" evidence="4">
    <location>
        <begin position="8"/>
        <end position="298"/>
    </location>
</feature>
<dbReference type="InterPro" id="IPR011611">
    <property type="entry name" value="PfkB_dom"/>
</dbReference>
<dbReference type="PANTHER" id="PTHR43320">
    <property type="entry name" value="SUGAR KINASE"/>
    <property type="match status" value="1"/>
</dbReference>
<keyword evidence="6" id="KW-1185">Reference proteome</keyword>
<comment type="similarity">
    <text evidence="1">Belongs to the carbohydrate kinase PfkB family.</text>
</comment>
<dbReference type="EC" id="2.7.1.45" evidence="5"/>
<keyword evidence="2 5" id="KW-0808">Transferase</keyword>
<evidence type="ECO:0000256" key="2">
    <source>
        <dbReference type="ARBA" id="ARBA00022679"/>
    </source>
</evidence>
<reference evidence="5 6" key="1">
    <citation type="submission" date="2020-08" db="EMBL/GenBank/DDBJ databases">
        <title>Genomic Encyclopedia of Type Strains, Phase IV (KMG-IV): sequencing the most valuable type-strain genomes for metagenomic binning, comparative biology and taxonomic classification.</title>
        <authorList>
            <person name="Goeker M."/>
        </authorList>
    </citation>
    <scope>NUCLEOTIDE SEQUENCE [LARGE SCALE GENOMIC DNA]</scope>
    <source>
        <strain evidence="5 6">YIM 65646</strain>
    </source>
</reference>
<dbReference type="SUPFAM" id="SSF53613">
    <property type="entry name" value="Ribokinase-like"/>
    <property type="match status" value="1"/>
</dbReference>
<dbReference type="Pfam" id="PF00294">
    <property type="entry name" value="PfkB"/>
    <property type="match status" value="1"/>
</dbReference>
<gene>
    <name evidence="5" type="ORF">HNR73_003754</name>
</gene>
<dbReference type="Proteomes" id="UP000548476">
    <property type="component" value="Unassembled WGS sequence"/>
</dbReference>
<dbReference type="InterPro" id="IPR029056">
    <property type="entry name" value="Ribokinase-like"/>
</dbReference>
<protein>
    <submittedName>
        <fullName evidence="5">2-dehydro-3-deoxygluconokinase</fullName>
        <ecNumber evidence="5">2.7.1.45</ecNumber>
    </submittedName>
</protein>
<dbReference type="Gene3D" id="3.40.1190.20">
    <property type="match status" value="1"/>
</dbReference>
<dbReference type="InterPro" id="IPR052700">
    <property type="entry name" value="Carb_kinase_PfkB-like"/>
</dbReference>
<evidence type="ECO:0000313" key="5">
    <source>
        <dbReference type="EMBL" id="MBB6035890.1"/>
    </source>
</evidence>
<dbReference type="CDD" id="cd01166">
    <property type="entry name" value="KdgK"/>
    <property type="match status" value="1"/>
</dbReference>